<dbReference type="EMBL" id="JBBHLC010000021">
    <property type="protein sequence ID" value="MEJ5863564.1"/>
    <property type="molecule type" value="Genomic_DNA"/>
</dbReference>
<evidence type="ECO:0000313" key="3">
    <source>
        <dbReference type="EMBL" id="MEJ5863564.1"/>
    </source>
</evidence>
<evidence type="ECO:0000256" key="1">
    <source>
        <dbReference type="SAM" id="MobiDB-lite"/>
    </source>
</evidence>
<name>A0ABU8QSE4_9PSED</name>
<organism evidence="3 4">
    <name type="scientific">Pseudomonas farsensis</name>
    <dbReference type="NCBI Taxonomy" id="2745492"/>
    <lineage>
        <taxon>Bacteria</taxon>
        <taxon>Pseudomonadati</taxon>
        <taxon>Pseudomonadota</taxon>
        <taxon>Gammaproteobacteria</taxon>
        <taxon>Pseudomonadales</taxon>
        <taxon>Pseudomonadaceae</taxon>
        <taxon>Pseudomonas</taxon>
    </lineage>
</organism>
<keyword evidence="4" id="KW-1185">Reference proteome</keyword>
<reference evidence="3 4" key="1">
    <citation type="submission" date="2024-02" db="EMBL/GenBank/DDBJ databases">
        <title>Identification of pathogenicity and growth-promoting function of Pseudomonas putida variant.</title>
        <authorList>
            <person name="Sun J."/>
        </authorList>
    </citation>
    <scope>NUCLEOTIDE SEQUENCE [LARGE SCALE GENOMIC DNA]</scope>
    <source>
        <strain evidence="3 4">A03</strain>
    </source>
</reference>
<accession>A0ABU8QSE4</accession>
<dbReference type="Proteomes" id="UP001380290">
    <property type="component" value="Unassembled WGS sequence"/>
</dbReference>
<keyword evidence="2" id="KW-0732">Signal</keyword>
<feature type="chain" id="PRO_5045805965" evidence="2">
    <location>
        <begin position="25"/>
        <end position="408"/>
    </location>
</feature>
<dbReference type="RefSeq" id="WP_339599144.1">
    <property type="nucleotide sequence ID" value="NZ_JBBHLC010000021.1"/>
</dbReference>
<gene>
    <name evidence="3" type="ORF">V7S98_10040</name>
</gene>
<proteinExistence type="predicted"/>
<feature type="region of interest" description="Disordered" evidence="1">
    <location>
        <begin position="175"/>
        <end position="201"/>
    </location>
</feature>
<evidence type="ECO:0000256" key="2">
    <source>
        <dbReference type="SAM" id="SignalP"/>
    </source>
</evidence>
<comment type="caution">
    <text evidence="3">The sequence shown here is derived from an EMBL/GenBank/DDBJ whole genome shotgun (WGS) entry which is preliminary data.</text>
</comment>
<feature type="signal peptide" evidence="2">
    <location>
        <begin position="1"/>
        <end position="24"/>
    </location>
</feature>
<sequence>MKPSMAIKPLVFAIAAIMAVAAQAGQNDRRDRNHGPTVVQTSAAATAVDTQNSTGNRILNEGTVNRAEISSSASGASGNVGINVASGSGNQQDNAAAIANSNAAGIDNAFVFGAATATAYVKQYSNDNKVDNYNTTSSAVMSGSGNGGSGNMGINVAGGDLNQQKNTMAIANATSPQGGNSVANASAEQNSPGLIVNNKSDRNMSVDTVSLTITQSGTASFSKASVANVDKTSSGSWSNEGASHAQASGSKSGESNATSNATLTASGDGALNTNRTVTFNNGNGDRTRSVSTSDSFNGNLNGSIATTQGSTYDSSFEKAYDSSYNNSGQSASESHDNVTKSYSESSAYDLSNTISFQVLRPNGWSNVVNNTATLSGSVTGSSGNLGVNVAAGVGNQQSNSLAISNTSY</sequence>
<feature type="region of interest" description="Disordered" evidence="1">
    <location>
        <begin position="222"/>
        <end position="301"/>
    </location>
</feature>
<evidence type="ECO:0000313" key="4">
    <source>
        <dbReference type="Proteomes" id="UP001380290"/>
    </source>
</evidence>
<protein>
    <submittedName>
        <fullName evidence="3">Heme utilization protein</fullName>
    </submittedName>
</protein>
<feature type="compositionally biased region" description="Polar residues" evidence="1">
    <location>
        <begin position="175"/>
        <end position="192"/>
    </location>
</feature>